<proteinExistence type="predicted"/>
<gene>
    <name evidence="1" type="ORF">ABR69_12715</name>
</gene>
<name>A0A0R2S6E5_9GAMM</name>
<sequence>MSDQIPEIPFDKPESIDALVEAMTPTIYENLKTAVELGKWGDGARLSPEQVESCLQAIILYETKNLPESERIDSSIPTGCSSTLQ</sequence>
<dbReference type="AlphaFoldDB" id="A0A0R2S6E5"/>
<protein>
    <recommendedName>
        <fullName evidence="3">DUF1315 domain-containing protein</fullName>
    </recommendedName>
</protein>
<evidence type="ECO:0000313" key="1">
    <source>
        <dbReference type="EMBL" id="KRO70424.1"/>
    </source>
</evidence>
<reference evidence="1 2" key="1">
    <citation type="submission" date="2015-10" db="EMBL/GenBank/DDBJ databases">
        <title>Metagenome-Assembled Genomes uncover a global brackish microbiome.</title>
        <authorList>
            <person name="Hugerth L.W."/>
            <person name="Larsson J."/>
            <person name="Alneberg J."/>
            <person name="Lindh M.V."/>
            <person name="Legrand C."/>
            <person name="Pinhassi J."/>
            <person name="Andersson A.F."/>
        </authorList>
    </citation>
    <scope>NUCLEOTIDE SEQUENCE [LARGE SCALE GENOMIC DNA]</scope>
    <source>
        <strain evidence="1">BACL4 MAG-120507-bin80</strain>
    </source>
</reference>
<organism evidence="1 2">
    <name type="scientific">OM182 bacterium BACL3 MAG-120507-bin80</name>
    <dbReference type="NCBI Taxonomy" id="1655577"/>
    <lineage>
        <taxon>Bacteria</taxon>
        <taxon>Pseudomonadati</taxon>
        <taxon>Pseudomonadota</taxon>
        <taxon>Gammaproteobacteria</taxon>
        <taxon>OMG group</taxon>
        <taxon>OM182 clade</taxon>
    </lineage>
</organism>
<dbReference type="EMBL" id="LIBB01000337">
    <property type="protein sequence ID" value="KRO70424.1"/>
    <property type="molecule type" value="Genomic_DNA"/>
</dbReference>
<dbReference type="InterPro" id="IPR009749">
    <property type="entry name" value="DUF1315"/>
</dbReference>
<evidence type="ECO:0000313" key="2">
    <source>
        <dbReference type="Proteomes" id="UP000051934"/>
    </source>
</evidence>
<comment type="caution">
    <text evidence="1">The sequence shown here is derived from an EMBL/GenBank/DDBJ whole genome shotgun (WGS) entry which is preliminary data.</text>
</comment>
<dbReference type="Pfam" id="PF07023">
    <property type="entry name" value="DUF1315"/>
    <property type="match status" value="1"/>
</dbReference>
<dbReference type="Proteomes" id="UP000051934">
    <property type="component" value="Unassembled WGS sequence"/>
</dbReference>
<evidence type="ECO:0008006" key="3">
    <source>
        <dbReference type="Google" id="ProtNLM"/>
    </source>
</evidence>
<accession>A0A0R2S6E5</accession>